<keyword evidence="2" id="KW-0732">Signal</keyword>
<gene>
    <name evidence="4" type="primary">LOC115888819</name>
</gene>
<dbReference type="GeneID" id="115888819"/>
<dbReference type="KEGG" id="soy:115888819"/>
<feature type="signal peptide" evidence="2">
    <location>
        <begin position="1"/>
        <end position="16"/>
    </location>
</feature>
<proteinExistence type="predicted"/>
<dbReference type="AlphaFoldDB" id="A0A6J2YMT1"/>
<keyword evidence="3" id="KW-1185">Reference proteome</keyword>
<feature type="region of interest" description="Disordered" evidence="1">
    <location>
        <begin position="86"/>
        <end position="119"/>
    </location>
</feature>
<accession>A0A6J2YMT1</accession>
<evidence type="ECO:0000313" key="3">
    <source>
        <dbReference type="Proteomes" id="UP000504635"/>
    </source>
</evidence>
<sequence length="179" mass="16867">MNRFLVLSALVAVGTCRPGIVSSSYGGGEHTDLSLAGLSFGGADHGLSHSSLGVGGQSLDLGGGYGGGGSSGGGYESGGNSGGGDFHHGVSIVGGGGNSQGQTIDLTHQGGGHHGPFGGSFVASSKYSAGGHGGESGGSGGHGYGVSEGGFEGHYSDVLGASEGSSGGYESLSSGSFGH</sequence>
<dbReference type="OrthoDB" id="6782598at2759"/>
<name>A0A6J2YMT1_SITOR</name>
<organism evidence="3 4">
    <name type="scientific">Sitophilus oryzae</name>
    <name type="common">Rice weevil</name>
    <name type="synonym">Curculio oryzae</name>
    <dbReference type="NCBI Taxonomy" id="7048"/>
    <lineage>
        <taxon>Eukaryota</taxon>
        <taxon>Metazoa</taxon>
        <taxon>Ecdysozoa</taxon>
        <taxon>Arthropoda</taxon>
        <taxon>Hexapoda</taxon>
        <taxon>Insecta</taxon>
        <taxon>Pterygota</taxon>
        <taxon>Neoptera</taxon>
        <taxon>Endopterygota</taxon>
        <taxon>Coleoptera</taxon>
        <taxon>Polyphaga</taxon>
        <taxon>Cucujiformia</taxon>
        <taxon>Curculionidae</taxon>
        <taxon>Dryophthorinae</taxon>
        <taxon>Sitophilus</taxon>
    </lineage>
</organism>
<dbReference type="Proteomes" id="UP000504635">
    <property type="component" value="Unplaced"/>
</dbReference>
<feature type="chain" id="PRO_5026656832" evidence="2">
    <location>
        <begin position="17"/>
        <end position="179"/>
    </location>
</feature>
<dbReference type="RefSeq" id="XP_030764529.1">
    <property type="nucleotide sequence ID" value="XM_030908669.1"/>
</dbReference>
<evidence type="ECO:0000313" key="4">
    <source>
        <dbReference type="RefSeq" id="XP_030764529.1"/>
    </source>
</evidence>
<reference evidence="4" key="1">
    <citation type="submission" date="2025-08" db="UniProtKB">
        <authorList>
            <consortium name="RefSeq"/>
        </authorList>
    </citation>
    <scope>IDENTIFICATION</scope>
    <source>
        <tissue evidence="4">Gonads</tissue>
    </source>
</reference>
<dbReference type="InParanoid" id="A0A6J2YMT1"/>
<evidence type="ECO:0000256" key="1">
    <source>
        <dbReference type="SAM" id="MobiDB-lite"/>
    </source>
</evidence>
<feature type="compositionally biased region" description="Gly residues" evidence="1">
    <location>
        <begin position="109"/>
        <end position="118"/>
    </location>
</feature>
<protein>
    <submittedName>
        <fullName evidence="4">Keratin, type I cytoskeletal 9-like</fullName>
    </submittedName>
</protein>
<evidence type="ECO:0000256" key="2">
    <source>
        <dbReference type="SAM" id="SignalP"/>
    </source>
</evidence>